<evidence type="ECO:0000313" key="3">
    <source>
        <dbReference type="Proteomes" id="UP001368270"/>
    </source>
</evidence>
<organism evidence="2 3">
    <name type="scientific">Cognatishimia coralii</name>
    <dbReference type="NCBI Taxonomy" id="3083254"/>
    <lineage>
        <taxon>Bacteria</taxon>
        <taxon>Pseudomonadati</taxon>
        <taxon>Pseudomonadota</taxon>
        <taxon>Alphaproteobacteria</taxon>
        <taxon>Rhodobacterales</taxon>
        <taxon>Paracoccaceae</taxon>
        <taxon>Cognatishimia</taxon>
    </lineage>
</organism>
<keyword evidence="3" id="KW-1185">Reference proteome</keyword>
<dbReference type="Proteomes" id="UP001368270">
    <property type="component" value="Unassembled WGS sequence"/>
</dbReference>
<gene>
    <name evidence="2" type="ORF">WG622_13475</name>
</gene>
<feature type="transmembrane region" description="Helical" evidence="1">
    <location>
        <begin position="6"/>
        <end position="23"/>
    </location>
</feature>
<protein>
    <submittedName>
        <fullName evidence="2">Uncharacterized protein</fullName>
    </submittedName>
</protein>
<reference evidence="2 3" key="1">
    <citation type="submission" date="2024-03" db="EMBL/GenBank/DDBJ databases">
        <title>Cognatishimia coralii sp. nov., a marine bacterium isolated from coral surrounding seawater.</title>
        <authorList>
            <person name="Liu X."/>
            <person name="Liu S."/>
            <person name="Sun H."/>
            <person name="Zhang Y."/>
        </authorList>
    </citation>
    <scope>NUCLEOTIDE SEQUENCE [LARGE SCALE GENOMIC DNA]</scope>
    <source>
        <strain evidence="2 3">D5M38</strain>
    </source>
</reference>
<dbReference type="RefSeq" id="WP_339404087.1">
    <property type="nucleotide sequence ID" value="NZ_JBBGAZ010000007.1"/>
</dbReference>
<keyword evidence="1" id="KW-1133">Transmembrane helix</keyword>
<proteinExistence type="predicted"/>
<evidence type="ECO:0000256" key="1">
    <source>
        <dbReference type="SAM" id="Phobius"/>
    </source>
</evidence>
<sequence>MEVLLIVGSLVAFLLFIALRDILRDRRKWKTMRQNEDGTWSWTDRDGSTQTSMYRPHFAGDTSYGGGSGNFGAGDGSIDGGGN</sequence>
<keyword evidence="1" id="KW-0472">Membrane</keyword>
<accession>A0ABU8QIL0</accession>
<name>A0ABU8QIL0_9RHOB</name>
<evidence type="ECO:0000313" key="2">
    <source>
        <dbReference type="EMBL" id="MEJ5219262.1"/>
    </source>
</evidence>
<keyword evidence="1" id="KW-0812">Transmembrane</keyword>
<dbReference type="EMBL" id="JBBGAZ010000007">
    <property type="protein sequence ID" value="MEJ5219262.1"/>
    <property type="molecule type" value="Genomic_DNA"/>
</dbReference>
<comment type="caution">
    <text evidence="2">The sequence shown here is derived from an EMBL/GenBank/DDBJ whole genome shotgun (WGS) entry which is preliminary data.</text>
</comment>